<dbReference type="OrthoDB" id="5069333at2759"/>
<dbReference type="InterPro" id="IPR036864">
    <property type="entry name" value="Zn2-C6_fun-type_DNA-bd_sf"/>
</dbReference>
<dbReference type="AlphaFoldDB" id="A0A507BEN0"/>
<dbReference type="Pfam" id="PF08493">
    <property type="entry name" value="AflR"/>
    <property type="match status" value="1"/>
</dbReference>
<sequence>MASSSKPRQTRLRASCDGCFHAKVKCSKERPMCTRCMSCGIHCVYSPSSRAGKPKSDGSKHLQHSTRVPDASTTTSNIDDKPLLSSAGQQVVSIAGWHTPPTSIDMGRSPSIASELALLGVDTSMASQQLDIIATTGEMYPSISPWTPPTDFSCAPYGDCQPVAMAMMQSIGRSRSHDMAMSTALGSWQQDTSTAEAFGYEQTHMPTPASMGSNYFPSPSTTPHLRPAPPRHKSTSAASMASTGSCTCFTVCLQSLQALHNASSPASPPLDLVLQLNGKAVEGCAAMLACSRCMSRSGTHTAAMLLATVIGKITSFYKNASQSHFDSGGMSSPVSGSSPGLGVRLGAYQVDGEHGRALELHILGCELQKLKEVYARFSEVCGQLSEDAEMSKAMIGYLSQNLDTMLEVVSHSKGGVPFA</sequence>
<proteinExistence type="predicted"/>
<evidence type="ECO:0000259" key="7">
    <source>
        <dbReference type="PROSITE" id="PS50048"/>
    </source>
</evidence>
<evidence type="ECO:0000256" key="5">
    <source>
        <dbReference type="ARBA" id="ARBA00023242"/>
    </source>
</evidence>
<evidence type="ECO:0000256" key="1">
    <source>
        <dbReference type="ARBA" id="ARBA00022723"/>
    </source>
</evidence>
<dbReference type="PROSITE" id="PS50048">
    <property type="entry name" value="ZN2_CY6_FUNGAL_2"/>
    <property type="match status" value="1"/>
</dbReference>
<dbReference type="GO" id="GO:0008270">
    <property type="term" value="F:zinc ion binding"/>
    <property type="evidence" value="ECO:0007669"/>
    <property type="project" value="InterPro"/>
</dbReference>
<keyword evidence="9" id="KW-1185">Reference proteome</keyword>
<feature type="domain" description="Zn(2)-C6 fungal-type" evidence="7">
    <location>
        <begin position="15"/>
        <end position="45"/>
    </location>
</feature>
<dbReference type="PRINTS" id="PR00755">
    <property type="entry name" value="AFLATOXINBRP"/>
</dbReference>
<dbReference type="CDD" id="cd00067">
    <property type="entry name" value="GAL4"/>
    <property type="match status" value="1"/>
</dbReference>
<dbReference type="Gene3D" id="4.10.240.10">
    <property type="entry name" value="Zn(2)-C6 fungal-type DNA-binding domain"/>
    <property type="match status" value="1"/>
</dbReference>
<dbReference type="PANTHER" id="PTHR31069:SF31">
    <property type="entry name" value="MONODICTYPHENONE CLUSTER TRANSCRIPTION FACTOR-RELATED"/>
    <property type="match status" value="1"/>
</dbReference>
<dbReference type="Pfam" id="PF00172">
    <property type="entry name" value="Zn_clus"/>
    <property type="match status" value="1"/>
</dbReference>
<evidence type="ECO:0000313" key="9">
    <source>
        <dbReference type="Proteomes" id="UP000319257"/>
    </source>
</evidence>
<dbReference type="InParanoid" id="A0A507BEN0"/>
<dbReference type="GO" id="GO:0000981">
    <property type="term" value="F:DNA-binding transcription factor activity, RNA polymerase II-specific"/>
    <property type="evidence" value="ECO:0007669"/>
    <property type="project" value="InterPro"/>
</dbReference>
<dbReference type="Proteomes" id="UP000319257">
    <property type="component" value="Unassembled WGS sequence"/>
</dbReference>
<dbReference type="InterPro" id="IPR001138">
    <property type="entry name" value="Zn2Cys6_DnaBD"/>
</dbReference>
<name>A0A507BEN0_9PEZI</name>
<dbReference type="GeneID" id="41967510"/>
<keyword evidence="3" id="KW-0238">DNA-binding</keyword>
<dbReference type="SMART" id="SM00066">
    <property type="entry name" value="GAL4"/>
    <property type="match status" value="1"/>
</dbReference>
<dbReference type="PANTHER" id="PTHR31069">
    <property type="entry name" value="OLEATE-ACTIVATED TRANSCRIPTION FACTOR 1-RELATED"/>
    <property type="match status" value="1"/>
</dbReference>
<dbReference type="SUPFAM" id="SSF57701">
    <property type="entry name" value="Zn2/Cys6 DNA-binding domain"/>
    <property type="match status" value="1"/>
</dbReference>
<keyword evidence="1" id="KW-0479">Metal-binding</keyword>
<gene>
    <name evidence="8" type="ORF">E0L32_000063</name>
</gene>
<dbReference type="GO" id="GO:0003677">
    <property type="term" value="F:DNA binding"/>
    <property type="evidence" value="ECO:0007669"/>
    <property type="project" value="UniProtKB-KW"/>
</dbReference>
<dbReference type="EMBL" id="SKBQ01000001">
    <property type="protein sequence ID" value="TPX15729.1"/>
    <property type="molecule type" value="Genomic_DNA"/>
</dbReference>
<accession>A0A507BEN0</accession>
<keyword evidence="4" id="KW-0804">Transcription</keyword>
<dbReference type="GO" id="GO:0005634">
    <property type="term" value="C:nucleus"/>
    <property type="evidence" value="ECO:0007669"/>
    <property type="project" value="InterPro"/>
</dbReference>
<keyword evidence="5" id="KW-0539">Nucleus</keyword>
<dbReference type="InterPro" id="IPR013700">
    <property type="entry name" value="AflR"/>
</dbReference>
<comment type="caution">
    <text evidence="8">The sequence shown here is derived from an EMBL/GenBank/DDBJ whole genome shotgun (WGS) entry which is preliminary data.</text>
</comment>
<keyword evidence="2" id="KW-0805">Transcription regulation</keyword>
<evidence type="ECO:0000256" key="3">
    <source>
        <dbReference type="ARBA" id="ARBA00023125"/>
    </source>
</evidence>
<organism evidence="8 9">
    <name type="scientific">Thyridium curvatum</name>
    <dbReference type="NCBI Taxonomy" id="1093900"/>
    <lineage>
        <taxon>Eukaryota</taxon>
        <taxon>Fungi</taxon>
        <taxon>Dikarya</taxon>
        <taxon>Ascomycota</taxon>
        <taxon>Pezizomycotina</taxon>
        <taxon>Sordariomycetes</taxon>
        <taxon>Sordariomycetidae</taxon>
        <taxon>Thyridiales</taxon>
        <taxon>Thyridiaceae</taxon>
        <taxon>Thyridium</taxon>
    </lineage>
</organism>
<evidence type="ECO:0000256" key="4">
    <source>
        <dbReference type="ARBA" id="ARBA00023163"/>
    </source>
</evidence>
<dbReference type="RefSeq" id="XP_030997440.1">
    <property type="nucleotide sequence ID" value="XM_031140901.1"/>
</dbReference>
<dbReference type="GO" id="GO:0045122">
    <property type="term" value="P:aflatoxin biosynthetic process"/>
    <property type="evidence" value="ECO:0007669"/>
    <property type="project" value="InterPro"/>
</dbReference>
<protein>
    <recommendedName>
        <fullName evidence="7">Zn(2)-C6 fungal-type domain-containing protein</fullName>
    </recommendedName>
</protein>
<evidence type="ECO:0000313" key="8">
    <source>
        <dbReference type="EMBL" id="TPX15729.1"/>
    </source>
</evidence>
<dbReference type="InterPro" id="IPR050675">
    <property type="entry name" value="OAF3"/>
</dbReference>
<evidence type="ECO:0000256" key="2">
    <source>
        <dbReference type="ARBA" id="ARBA00023015"/>
    </source>
</evidence>
<reference evidence="8 9" key="1">
    <citation type="submission" date="2019-06" db="EMBL/GenBank/DDBJ databases">
        <title>Draft genome sequence of the filamentous fungus Phialemoniopsis curvata isolated from diesel fuel.</title>
        <authorList>
            <person name="Varaljay V.A."/>
            <person name="Lyon W.J."/>
            <person name="Crouch A.L."/>
            <person name="Drake C.E."/>
            <person name="Hollomon J.M."/>
            <person name="Nadeau L.J."/>
            <person name="Nunn H.S."/>
            <person name="Stevenson B.S."/>
            <person name="Bojanowski C.L."/>
            <person name="Crookes-Goodson W.J."/>
        </authorList>
    </citation>
    <scope>NUCLEOTIDE SEQUENCE [LARGE SCALE GENOMIC DNA]</scope>
    <source>
        <strain evidence="8 9">D216</strain>
    </source>
</reference>
<evidence type="ECO:0000256" key="6">
    <source>
        <dbReference type="SAM" id="MobiDB-lite"/>
    </source>
</evidence>
<feature type="region of interest" description="Disordered" evidence="6">
    <location>
        <begin position="50"/>
        <end position="83"/>
    </location>
</feature>